<sequence length="808" mass="91171">MSDFQGSADMQDGHRKTSQLPDIEDKAVKEEQELTYPQQPEENQLMESESQLDQQGQLDQQSSAGLQLPDNEKSEQQSKLDTISQHNVGQDTQDLQEEENAQKQDEQEHNDQQPPAASQLDAQEEESNPILAEFMSACQEGHLDRVKELISSGQVQASDTFSSRVTGLHWAAINNRLSVVKYLVENDHSKADPNARGGNLDATPLHWACRNGLVYVVDYLLSSTDADPTLKDSQNYNALHLAVHSSNITLVVYVILVCVFNRPKKIYIDEPDSIQCTPLHWAAYQGDILSVNALLRYGADVNKCDKSQMTPLHWAFIRGYKSVLAALLDAGADIHVKNDKGKDSFGVARDMNCESTWLQVLREADRDPKNNWEPRKHVISAKTGKLVTFFTPYYVLPVALNLCSFSSGGAPAKFVSVTVFVIISGIALSKLVVPMYMPQERSMFKTPIMAGLFSATAFWCVAAWLFSILPMVWKSQFLSSVVLLLSIAVFSYCFFKAMFINPGYVPIPSDSSAVLEQVKDLLRIGKFDTENFCVNTFIRKPLRSKFSKVSNRLIARFDHYCPWVYNDIGVRNHKLFVTYVYSLVLAIILFSLSAMKYFEKYAESLGYESEDEGSSCGILSDELCMGYKHNHFVFALLMWALFQLIWLGFLAIVQTFQIMKGLTTWEFNSINNTISNPTLNHSTVPRDFDGPIPTAGVTNGGRHNHRNGFSTLLKLFGLDQFIIAIKMAILSLFNRTTHSQNYTTLDNLDIPTDFGVKQNWLDFWFIGEIKWRNLFFLPIEGENNLNGKVVDYYKLYEYPPKVAGVDSV</sequence>
<gene>
    <name evidence="1" type="ORF">EJF14_50017</name>
</gene>
<name>A0ACD0WMN3_CLALS</name>
<dbReference type="EMBL" id="CP038488">
    <property type="protein sequence ID" value="QFZ28802.1"/>
    <property type="molecule type" value="Genomic_DNA"/>
</dbReference>
<dbReference type="Proteomes" id="UP000326582">
    <property type="component" value="Chromosome 5"/>
</dbReference>
<reference evidence="2" key="1">
    <citation type="journal article" date="2019" name="MBio">
        <title>Comparative genomics for the elucidation of multidrug resistance (MDR) in Candida lusitaniae.</title>
        <authorList>
            <person name="Kannan A."/>
            <person name="Asner S.A."/>
            <person name="Trachsel E."/>
            <person name="Kelly S."/>
            <person name="Parker J."/>
            <person name="Sanglard D."/>
        </authorList>
    </citation>
    <scope>NUCLEOTIDE SEQUENCE [LARGE SCALE GENOMIC DNA]</scope>
    <source>
        <strain evidence="2">P1</strain>
    </source>
</reference>
<protein>
    <submittedName>
        <fullName evidence="1">Palmitoyltransferase</fullName>
    </submittedName>
</protein>
<organism evidence="1 2">
    <name type="scientific">Clavispora lusitaniae</name>
    <name type="common">Candida lusitaniae</name>
    <dbReference type="NCBI Taxonomy" id="36911"/>
    <lineage>
        <taxon>Eukaryota</taxon>
        <taxon>Fungi</taxon>
        <taxon>Dikarya</taxon>
        <taxon>Ascomycota</taxon>
        <taxon>Saccharomycotina</taxon>
        <taxon>Pichiomycetes</taxon>
        <taxon>Metschnikowiaceae</taxon>
        <taxon>Clavispora</taxon>
    </lineage>
</organism>
<proteinExistence type="predicted"/>
<keyword evidence="2" id="KW-1185">Reference proteome</keyword>
<evidence type="ECO:0000313" key="1">
    <source>
        <dbReference type="EMBL" id="QFZ28802.1"/>
    </source>
</evidence>
<evidence type="ECO:0000313" key="2">
    <source>
        <dbReference type="Proteomes" id="UP000326582"/>
    </source>
</evidence>
<accession>A0ACD0WMN3</accession>